<reference evidence="6 7" key="1">
    <citation type="submission" date="2020-08" db="EMBL/GenBank/DDBJ databases">
        <title>The Agave Microbiome: Exploring the role of microbial communities in plant adaptations to desert environments.</title>
        <authorList>
            <person name="Partida-Martinez L.P."/>
        </authorList>
    </citation>
    <scope>NUCLEOTIDE SEQUENCE [LARGE SCALE GENOMIC DNA]</scope>
    <source>
        <strain evidence="6 7">AS2.3</strain>
    </source>
</reference>
<evidence type="ECO:0000313" key="6">
    <source>
        <dbReference type="EMBL" id="NYD88790.1"/>
    </source>
</evidence>
<dbReference type="GO" id="GO:0006310">
    <property type="term" value="P:DNA recombination"/>
    <property type="evidence" value="ECO:0007669"/>
    <property type="project" value="UniProtKB-KW"/>
</dbReference>
<dbReference type="GO" id="GO:0006260">
    <property type="term" value="P:DNA replication"/>
    <property type="evidence" value="ECO:0007669"/>
    <property type="project" value="InterPro"/>
</dbReference>
<dbReference type="GO" id="GO:0003697">
    <property type="term" value="F:single-stranded DNA binding"/>
    <property type="evidence" value="ECO:0007669"/>
    <property type="project" value="InterPro"/>
</dbReference>
<dbReference type="PROSITE" id="PS50935">
    <property type="entry name" value="SSB"/>
    <property type="match status" value="1"/>
</dbReference>
<dbReference type="PANTHER" id="PTHR10302">
    <property type="entry name" value="SINGLE-STRANDED DNA-BINDING PROTEIN"/>
    <property type="match status" value="1"/>
</dbReference>
<gene>
    <name evidence="6" type="ORF">HD841_000559</name>
</gene>
<evidence type="ECO:0000256" key="5">
    <source>
        <dbReference type="SAM" id="MobiDB-lite"/>
    </source>
</evidence>
<evidence type="ECO:0000256" key="2">
    <source>
        <dbReference type="ARBA" id="ARBA00023172"/>
    </source>
</evidence>
<evidence type="ECO:0000256" key="4">
    <source>
        <dbReference type="RuleBase" id="RU000524"/>
    </source>
</evidence>
<organism evidence="6 7">
    <name type="scientific">Sphingomonas melonis</name>
    <dbReference type="NCBI Taxonomy" id="152682"/>
    <lineage>
        <taxon>Bacteria</taxon>
        <taxon>Pseudomonadati</taxon>
        <taxon>Pseudomonadota</taxon>
        <taxon>Alphaproteobacteria</taxon>
        <taxon>Sphingomonadales</taxon>
        <taxon>Sphingomonadaceae</taxon>
        <taxon>Sphingomonas</taxon>
    </lineage>
</organism>
<dbReference type="CDD" id="cd04496">
    <property type="entry name" value="SSB_OBF"/>
    <property type="match status" value="1"/>
</dbReference>
<dbReference type="Pfam" id="PF00436">
    <property type="entry name" value="SSB"/>
    <property type="match status" value="1"/>
</dbReference>
<proteinExistence type="predicted"/>
<dbReference type="InterPro" id="IPR012340">
    <property type="entry name" value="NA-bd_OB-fold"/>
</dbReference>
<protein>
    <recommendedName>
        <fullName evidence="4">Single-stranded DNA-binding protein</fullName>
    </recommendedName>
</protein>
<comment type="caution">
    <text evidence="6">The sequence shown here is derived from an EMBL/GenBank/DDBJ whole genome shotgun (WGS) entry which is preliminary data.</text>
</comment>
<feature type="region of interest" description="Disordered" evidence="5">
    <location>
        <begin position="95"/>
        <end position="124"/>
    </location>
</feature>
<dbReference type="GO" id="GO:0009295">
    <property type="term" value="C:nucleoid"/>
    <property type="evidence" value="ECO:0007669"/>
    <property type="project" value="TreeGrafter"/>
</dbReference>
<dbReference type="InterPro" id="IPR011344">
    <property type="entry name" value="ssDNA-bd"/>
</dbReference>
<dbReference type="RefSeq" id="WP_179507347.1">
    <property type="nucleotide sequence ID" value="NZ_JACCBY010000001.1"/>
</dbReference>
<feature type="region of interest" description="Disordered" evidence="5">
    <location>
        <begin position="1"/>
        <end position="20"/>
    </location>
</feature>
<keyword evidence="7" id="KW-1185">Reference proteome</keyword>
<evidence type="ECO:0000256" key="3">
    <source>
        <dbReference type="PROSITE-ProRule" id="PRU00252"/>
    </source>
</evidence>
<evidence type="ECO:0000256" key="1">
    <source>
        <dbReference type="ARBA" id="ARBA00023125"/>
    </source>
</evidence>
<sequence length="139" mass="14892">MQFITITGNVGKEPEQRTTQGGDVVTSFSVAVRQGFKQDAPTVWFRCSVWAKRGDTIKQHLAKGAKATVIGELTIGEYQGKPQYDLRVADVDWSKAAGGDQRRQEPQGGGGTQGGGFGDDLEDDVPFVTGSFLAGLRVS</sequence>
<feature type="compositionally biased region" description="Gly residues" evidence="5">
    <location>
        <begin position="107"/>
        <end position="118"/>
    </location>
</feature>
<dbReference type="PANTHER" id="PTHR10302:SF0">
    <property type="entry name" value="SINGLE-STRANDED DNA-BINDING PROTEIN, MITOCHONDRIAL"/>
    <property type="match status" value="1"/>
</dbReference>
<evidence type="ECO:0000313" key="7">
    <source>
        <dbReference type="Proteomes" id="UP000517753"/>
    </source>
</evidence>
<dbReference type="SUPFAM" id="SSF50249">
    <property type="entry name" value="Nucleic acid-binding proteins"/>
    <property type="match status" value="1"/>
</dbReference>
<name>A0A7Y9K1V9_9SPHN</name>
<dbReference type="NCBIfam" id="TIGR00621">
    <property type="entry name" value="ssb"/>
    <property type="match status" value="1"/>
</dbReference>
<accession>A0A7Y9K1V9</accession>
<dbReference type="AlphaFoldDB" id="A0A7Y9K1V9"/>
<dbReference type="EMBL" id="JACCBY010000001">
    <property type="protein sequence ID" value="NYD88790.1"/>
    <property type="molecule type" value="Genomic_DNA"/>
</dbReference>
<keyword evidence="2" id="KW-0233">DNA recombination</keyword>
<dbReference type="Proteomes" id="UP000517753">
    <property type="component" value="Unassembled WGS sequence"/>
</dbReference>
<dbReference type="Gene3D" id="2.40.50.140">
    <property type="entry name" value="Nucleic acid-binding proteins"/>
    <property type="match status" value="1"/>
</dbReference>
<keyword evidence="1 3" id="KW-0238">DNA-binding</keyword>
<dbReference type="InterPro" id="IPR000424">
    <property type="entry name" value="Primosome_PriB/ssb"/>
</dbReference>